<dbReference type="AlphaFoldDB" id="A0A7Y0L9Y0"/>
<dbReference type="Proteomes" id="UP000568664">
    <property type="component" value="Unassembled WGS sequence"/>
</dbReference>
<comment type="caution">
    <text evidence="1">The sequence shown here is derived from an EMBL/GenBank/DDBJ whole genome shotgun (WGS) entry which is preliminary data.</text>
</comment>
<dbReference type="EMBL" id="JABBXH010000001">
    <property type="protein sequence ID" value="NMP30551.1"/>
    <property type="molecule type" value="Genomic_DNA"/>
</dbReference>
<protein>
    <submittedName>
        <fullName evidence="1">Uncharacterized protein</fullName>
    </submittedName>
</protein>
<sequence>MTVDKKTKDVSLQDQKLNSRRSLLKKTAIGVPAAITLTTKPAFGAVCSLSGFQSVNPSGVDRHSTRCQGISPGGWGQNGYKSGNQQGCRGAWELAGYYPNPRVESSYKFNPNNAKTASNPSGIFPNDPAARLFFDEFPGSSPEASIASGDTMHDVLLMQNGSLEFHMISSLLNAKYFGWGVGEYAGWISAEDIKGVYYAYTNGGSSYTTTTGSIVSFDNPSMPFDLKDFFAQLYH</sequence>
<evidence type="ECO:0000313" key="2">
    <source>
        <dbReference type="Proteomes" id="UP000568664"/>
    </source>
</evidence>
<dbReference type="RefSeq" id="WP_169073847.1">
    <property type="nucleotide sequence ID" value="NZ_JABBXH010000001.1"/>
</dbReference>
<name>A0A7Y0L9Y0_9GAMM</name>
<keyword evidence="2" id="KW-1185">Reference proteome</keyword>
<organism evidence="1 2">
    <name type="scientific">Thalassotalea algicola</name>
    <dbReference type="NCBI Taxonomy" id="2716224"/>
    <lineage>
        <taxon>Bacteria</taxon>
        <taxon>Pseudomonadati</taxon>
        <taxon>Pseudomonadota</taxon>
        <taxon>Gammaproteobacteria</taxon>
        <taxon>Alteromonadales</taxon>
        <taxon>Colwelliaceae</taxon>
        <taxon>Thalassotalea</taxon>
    </lineage>
</organism>
<reference evidence="1 2" key="1">
    <citation type="submission" date="2020-04" db="EMBL/GenBank/DDBJ databases">
        <title>Thalassotalea sp. M1531, isolated from the surface of marine red alga.</title>
        <authorList>
            <person name="Pang L."/>
            <person name="Lu D.-C."/>
        </authorList>
    </citation>
    <scope>NUCLEOTIDE SEQUENCE [LARGE SCALE GENOMIC DNA]</scope>
    <source>
        <strain evidence="1 2">M1531</strain>
    </source>
</reference>
<accession>A0A7Y0L9Y0</accession>
<evidence type="ECO:0000313" key="1">
    <source>
        <dbReference type="EMBL" id="NMP30551.1"/>
    </source>
</evidence>
<proteinExistence type="predicted"/>
<gene>
    <name evidence="1" type="ORF">HII17_03150</name>
</gene>